<dbReference type="Gene3D" id="3.90.1150.10">
    <property type="entry name" value="Aspartate Aminotransferase, domain 1"/>
    <property type="match status" value="1"/>
</dbReference>
<keyword evidence="3" id="KW-0456">Lyase</keyword>
<dbReference type="Proteomes" id="UP000249610">
    <property type="component" value="Unassembled WGS sequence"/>
</dbReference>
<dbReference type="PANTHER" id="PTHR43092:SF6">
    <property type="entry name" value="BLR1280 PROTEIN"/>
    <property type="match status" value="1"/>
</dbReference>
<dbReference type="SUPFAM" id="SSF53383">
    <property type="entry name" value="PLP-dependent transferases"/>
    <property type="match status" value="1"/>
</dbReference>
<dbReference type="InterPro" id="IPR015422">
    <property type="entry name" value="PyrdxlP-dep_Trfase_small"/>
</dbReference>
<dbReference type="OrthoDB" id="9804366at2"/>
<protein>
    <submittedName>
        <fullName evidence="3">Selenocysteine lyase/cysteine desulfurase</fullName>
    </submittedName>
</protein>
<proteinExistence type="predicted"/>
<sequence>MNKRKFLKSLAFLGVGSGSIFSSGKSHAKSIADLDPNAADFWLQIRAAYKLKPDYINLENGYYCFLPEETLENYIKHLRKVNYQASNYMRTVQWDNKAKSAAMVAELVGASPEEVVLTRNTTESIDLIISGYPWKAGDEAIVSNQDYGSLLNMFELAERRYGIKVNRIDIPVHPENDEEIVAAYENAITPKTKLMMVPHIVNITGHILPVRKIADMAHGHGVEIMLDGAHAVGHFDFNMAELDCDYYGSSLHKWLSVPLGCGMLYVKKGKSTQIRPLLAPYELDQKTLLNLNHTGTHAVSTDLSMIDAVNFLNKMGSKRKEERLRYIQRYWSDQVRGLPGINVNTPKEPHRSCAIANVGLDAMSPGEMAKTLMDKYQIYTVSIDGAGVKGCRISPNVYTTEGEMDKFVQAVKEMSGNA</sequence>
<name>A0A327PGJ2_9BACT</name>
<dbReference type="Pfam" id="PF00266">
    <property type="entry name" value="Aminotran_5"/>
    <property type="match status" value="1"/>
</dbReference>
<evidence type="ECO:0000313" key="4">
    <source>
        <dbReference type="Proteomes" id="UP000249610"/>
    </source>
</evidence>
<dbReference type="PANTHER" id="PTHR43092">
    <property type="entry name" value="L-CYSTEINE DESULFHYDRASE"/>
    <property type="match status" value="1"/>
</dbReference>
<dbReference type="InterPro" id="IPR015421">
    <property type="entry name" value="PyrdxlP-dep_Trfase_major"/>
</dbReference>
<organism evidence="3 4">
    <name type="scientific">Algoriphagus yeomjeoni</name>
    <dbReference type="NCBI Taxonomy" id="291403"/>
    <lineage>
        <taxon>Bacteria</taxon>
        <taxon>Pseudomonadati</taxon>
        <taxon>Bacteroidota</taxon>
        <taxon>Cytophagia</taxon>
        <taxon>Cytophagales</taxon>
        <taxon>Cyclobacteriaceae</taxon>
        <taxon>Algoriphagus</taxon>
    </lineage>
</organism>
<dbReference type="GO" id="GO:0016829">
    <property type="term" value="F:lyase activity"/>
    <property type="evidence" value="ECO:0007669"/>
    <property type="project" value="UniProtKB-KW"/>
</dbReference>
<dbReference type="AlphaFoldDB" id="A0A327PGJ2"/>
<dbReference type="InterPro" id="IPR015424">
    <property type="entry name" value="PyrdxlP-dep_Trfase"/>
</dbReference>
<comment type="caution">
    <text evidence="3">The sequence shown here is derived from an EMBL/GenBank/DDBJ whole genome shotgun (WGS) entry which is preliminary data.</text>
</comment>
<gene>
    <name evidence="3" type="ORF">LV83_01550</name>
</gene>
<dbReference type="RefSeq" id="WP_111610963.1">
    <property type="nucleotide sequence ID" value="NZ_QLLK01000004.1"/>
</dbReference>
<keyword evidence="4" id="KW-1185">Reference proteome</keyword>
<keyword evidence="1" id="KW-0663">Pyridoxal phosphate</keyword>
<evidence type="ECO:0000256" key="1">
    <source>
        <dbReference type="ARBA" id="ARBA00022898"/>
    </source>
</evidence>
<dbReference type="EMBL" id="QLLK01000004">
    <property type="protein sequence ID" value="RAI91365.1"/>
    <property type="molecule type" value="Genomic_DNA"/>
</dbReference>
<evidence type="ECO:0000313" key="3">
    <source>
        <dbReference type="EMBL" id="RAI91365.1"/>
    </source>
</evidence>
<dbReference type="Gene3D" id="3.40.640.10">
    <property type="entry name" value="Type I PLP-dependent aspartate aminotransferase-like (Major domain)"/>
    <property type="match status" value="1"/>
</dbReference>
<reference evidence="3 4" key="1">
    <citation type="submission" date="2018-06" db="EMBL/GenBank/DDBJ databases">
        <title>Genomic Encyclopedia of Archaeal and Bacterial Type Strains, Phase II (KMG-II): from individual species to whole genera.</title>
        <authorList>
            <person name="Goeker M."/>
        </authorList>
    </citation>
    <scope>NUCLEOTIDE SEQUENCE [LARGE SCALE GENOMIC DNA]</scope>
    <source>
        <strain evidence="3 4">DSM 23446</strain>
    </source>
</reference>
<accession>A0A327PGJ2</accession>
<evidence type="ECO:0000259" key="2">
    <source>
        <dbReference type="Pfam" id="PF00266"/>
    </source>
</evidence>
<dbReference type="InterPro" id="IPR000192">
    <property type="entry name" value="Aminotrans_V_dom"/>
</dbReference>
<feature type="domain" description="Aminotransferase class V" evidence="2">
    <location>
        <begin position="67"/>
        <end position="406"/>
    </location>
</feature>